<keyword evidence="5" id="KW-1185">Reference proteome</keyword>
<evidence type="ECO:0000313" key="4">
    <source>
        <dbReference type="EMBL" id="RKF17081.1"/>
    </source>
</evidence>
<name>A0A3A8B528_9RHOB</name>
<evidence type="ECO:0000256" key="3">
    <source>
        <dbReference type="SAM" id="MobiDB-lite"/>
    </source>
</evidence>
<gene>
    <name evidence="4" type="ORF">D6850_06085</name>
</gene>
<dbReference type="GO" id="GO:0046872">
    <property type="term" value="F:metal ion binding"/>
    <property type="evidence" value="ECO:0007669"/>
    <property type="project" value="UniProtKB-KW"/>
</dbReference>
<reference evidence="4 5" key="1">
    <citation type="submission" date="2018-09" db="EMBL/GenBank/DDBJ databases">
        <title>Roseovarius spongiae sp. nov., isolated from a marine sponge.</title>
        <authorList>
            <person name="Zhuang L."/>
            <person name="Luo L."/>
        </authorList>
    </citation>
    <scope>NUCLEOTIDE SEQUENCE [LARGE SCALE GENOMIC DNA]</scope>
    <source>
        <strain evidence="4 5">HN-E21</strain>
    </source>
</reference>
<evidence type="ECO:0000256" key="2">
    <source>
        <dbReference type="ARBA" id="ARBA00023239"/>
    </source>
</evidence>
<protein>
    <submittedName>
        <fullName evidence="4">Cobalamin biosynthesis protein CbiX</fullName>
    </submittedName>
</protein>
<evidence type="ECO:0000256" key="1">
    <source>
        <dbReference type="ARBA" id="ARBA00022723"/>
    </source>
</evidence>
<dbReference type="InterPro" id="IPR002762">
    <property type="entry name" value="CbiX-like"/>
</dbReference>
<dbReference type="EMBL" id="RAPE01000001">
    <property type="protein sequence ID" value="RKF17081.1"/>
    <property type="molecule type" value="Genomic_DNA"/>
</dbReference>
<keyword evidence="2" id="KW-0456">Lyase</keyword>
<dbReference type="RefSeq" id="WP_121164734.1">
    <property type="nucleotide sequence ID" value="NZ_RAPE01000001.1"/>
</dbReference>
<dbReference type="SUPFAM" id="SSF53800">
    <property type="entry name" value="Chelatase"/>
    <property type="match status" value="2"/>
</dbReference>
<dbReference type="Gene3D" id="3.40.50.1400">
    <property type="match status" value="2"/>
</dbReference>
<dbReference type="CDD" id="cd03416">
    <property type="entry name" value="CbiX_SirB_N"/>
    <property type="match status" value="1"/>
</dbReference>
<dbReference type="Proteomes" id="UP000281128">
    <property type="component" value="Unassembled WGS sequence"/>
</dbReference>
<dbReference type="Pfam" id="PF01903">
    <property type="entry name" value="CbiX"/>
    <property type="match status" value="1"/>
</dbReference>
<feature type="region of interest" description="Disordered" evidence="3">
    <location>
        <begin position="1"/>
        <end position="32"/>
    </location>
</feature>
<dbReference type="OrthoDB" id="7346027at2"/>
<proteinExistence type="predicted"/>
<dbReference type="AlphaFoldDB" id="A0A3A8B528"/>
<comment type="caution">
    <text evidence="4">The sequence shown here is derived from an EMBL/GenBank/DDBJ whole genome shotgun (WGS) entry which is preliminary data.</text>
</comment>
<organism evidence="4 5">
    <name type="scientific">Roseovarius spongiae</name>
    <dbReference type="NCBI Taxonomy" id="2320272"/>
    <lineage>
        <taxon>Bacteria</taxon>
        <taxon>Pseudomonadati</taxon>
        <taxon>Pseudomonadota</taxon>
        <taxon>Alphaproteobacteria</taxon>
        <taxon>Rhodobacterales</taxon>
        <taxon>Roseobacteraceae</taxon>
        <taxon>Roseovarius</taxon>
    </lineage>
</organism>
<accession>A0A3A8B528</accession>
<evidence type="ECO:0000313" key="5">
    <source>
        <dbReference type="Proteomes" id="UP000281128"/>
    </source>
</evidence>
<sequence length="244" mass="25597">MCSTRSPSPNAPATKRSAIIVSHGQPSDPDPAEAALARQAPELPGWFVQTATLAKRGSLESALSRAGAAPVIYPMFMTDGWFVRSALRDRLRDVKAPVVLPPLGVDPGLPDVALQALAAELDRQGWSAGETTLLVTAHGSGRSRNSARDTQRFVERLGERAPFAELRIGYVEEPPHLGEAAALCPRQSICLPFFAADGGHVQEDIPQALQATGFAGPCMAPVGLLPGIGRLMARAIAGAPVAGE</sequence>
<dbReference type="GO" id="GO:0016829">
    <property type="term" value="F:lyase activity"/>
    <property type="evidence" value="ECO:0007669"/>
    <property type="project" value="UniProtKB-KW"/>
</dbReference>
<keyword evidence="1" id="KW-0479">Metal-binding</keyword>